<dbReference type="InParanoid" id="A0A0D0BBT8"/>
<sequence length="91" mass="10045">MSLSGVSRVQFAVSLCHKPGSSCRLKRILRCFHAAELQLTKQQRVSQSPMCNITASAYPKRGTPVSPGFYVHPNRSVSWAILSGPSSENRR</sequence>
<dbReference type="HOGENOM" id="CLU_2428522_0_0_1"/>
<reference evidence="1 2" key="1">
    <citation type="submission" date="2014-04" db="EMBL/GenBank/DDBJ databases">
        <authorList>
            <consortium name="DOE Joint Genome Institute"/>
            <person name="Kuo A."/>
            <person name="Ruytinx J."/>
            <person name="Rineau F."/>
            <person name="Colpaert J."/>
            <person name="Kohler A."/>
            <person name="Nagy L.G."/>
            <person name="Floudas D."/>
            <person name="Copeland A."/>
            <person name="Barry K.W."/>
            <person name="Cichocki N."/>
            <person name="Veneault-Fourrey C."/>
            <person name="LaButti K."/>
            <person name="Lindquist E.A."/>
            <person name="Lipzen A."/>
            <person name="Lundell T."/>
            <person name="Morin E."/>
            <person name="Murat C."/>
            <person name="Sun H."/>
            <person name="Tunlid A."/>
            <person name="Henrissat B."/>
            <person name="Grigoriev I.V."/>
            <person name="Hibbett D.S."/>
            <person name="Martin F."/>
            <person name="Nordberg H.P."/>
            <person name="Cantor M.N."/>
            <person name="Hua S.X."/>
        </authorList>
    </citation>
    <scope>NUCLEOTIDE SEQUENCE [LARGE SCALE GENOMIC DNA]</scope>
    <source>
        <strain evidence="1 2">UH-Slu-Lm8-n1</strain>
    </source>
</reference>
<organism evidence="1 2">
    <name type="scientific">Suillus luteus UH-Slu-Lm8-n1</name>
    <dbReference type="NCBI Taxonomy" id="930992"/>
    <lineage>
        <taxon>Eukaryota</taxon>
        <taxon>Fungi</taxon>
        <taxon>Dikarya</taxon>
        <taxon>Basidiomycota</taxon>
        <taxon>Agaricomycotina</taxon>
        <taxon>Agaricomycetes</taxon>
        <taxon>Agaricomycetidae</taxon>
        <taxon>Boletales</taxon>
        <taxon>Suillineae</taxon>
        <taxon>Suillaceae</taxon>
        <taxon>Suillus</taxon>
    </lineage>
</organism>
<accession>A0A0D0BBT8</accession>
<proteinExistence type="predicted"/>
<keyword evidence="2" id="KW-1185">Reference proteome</keyword>
<protein>
    <submittedName>
        <fullName evidence="1">Uncharacterized protein</fullName>
    </submittedName>
</protein>
<evidence type="ECO:0000313" key="2">
    <source>
        <dbReference type="Proteomes" id="UP000054485"/>
    </source>
</evidence>
<evidence type="ECO:0000313" key="1">
    <source>
        <dbReference type="EMBL" id="KIK47214.1"/>
    </source>
</evidence>
<reference evidence="2" key="2">
    <citation type="submission" date="2015-01" db="EMBL/GenBank/DDBJ databases">
        <title>Evolutionary Origins and Diversification of the Mycorrhizal Mutualists.</title>
        <authorList>
            <consortium name="DOE Joint Genome Institute"/>
            <consortium name="Mycorrhizal Genomics Consortium"/>
            <person name="Kohler A."/>
            <person name="Kuo A."/>
            <person name="Nagy L.G."/>
            <person name="Floudas D."/>
            <person name="Copeland A."/>
            <person name="Barry K.W."/>
            <person name="Cichocki N."/>
            <person name="Veneault-Fourrey C."/>
            <person name="LaButti K."/>
            <person name="Lindquist E.A."/>
            <person name="Lipzen A."/>
            <person name="Lundell T."/>
            <person name="Morin E."/>
            <person name="Murat C."/>
            <person name="Riley R."/>
            <person name="Ohm R."/>
            <person name="Sun H."/>
            <person name="Tunlid A."/>
            <person name="Henrissat B."/>
            <person name="Grigoriev I.V."/>
            <person name="Hibbett D.S."/>
            <person name="Martin F."/>
        </authorList>
    </citation>
    <scope>NUCLEOTIDE SEQUENCE [LARGE SCALE GENOMIC DNA]</scope>
    <source>
        <strain evidence="2">UH-Slu-Lm8-n1</strain>
    </source>
</reference>
<dbReference type="Proteomes" id="UP000054485">
    <property type="component" value="Unassembled WGS sequence"/>
</dbReference>
<dbReference type="EMBL" id="KN835149">
    <property type="protein sequence ID" value="KIK47214.1"/>
    <property type="molecule type" value="Genomic_DNA"/>
</dbReference>
<gene>
    <name evidence="1" type="ORF">CY34DRAFT_278640</name>
</gene>
<name>A0A0D0BBT8_9AGAM</name>
<dbReference type="AlphaFoldDB" id="A0A0D0BBT8"/>